<evidence type="ECO:0000313" key="4">
    <source>
        <dbReference type="EMBL" id="RQD78171.1"/>
    </source>
</evidence>
<dbReference type="Gene3D" id="3.90.650.10">
    <property type="entry name" value="PurM-like C-terminal domain"/>
    <property type="match status" value="1"/>
</dbReference>
<dbReference type="Pfam" id="PF00586">
    <property type="entry name" value="AIRS"/>
    <property type="match status" value="1"/>
</dbReference>
<name>A0A424YIH4_9FIRM</name>
<dbReference type="EMBL" id="QZAA01000034">
    <property type="protein sequence ID" value="RQD78171.1"/>
    <property type="molecule type" value="Genomic_DNA"/>
</dbReference>
<gene>
    <name evidence="4" type="primary">hypE</name>
    <name evidence="4" type="ORF">D5R97_00850</name>
</gene>
<dbReference type="InterPro" id="IPR036921">
    <property type="entry name" value="PurM-like_N_sf"/>
</dbReference>
<comment type="caution">
    <text evidence="4">The sequence shown here is derived from an EMBL/GenBank/DDBJ whole genome shotgun (WGS) entry which is preliminary data.</text>
</comment>
<dbReference type="Proteomes" id="UP000285138">
    <property type="component" value="Unassembled WGS sequence"/>
</dbReference>
<dbReference type="AlphaFoldDB" id="A0A424YIH4"/>
<dbReference type="SUPFAM" id="SSF55326">
    <property type="entry name" value="PurM N-terminal domain-like"/>
    <property type="match status" value="1"/>
</dbReference>
<dbReference type="InterPro" id="IPR011854">
    <property type="entry name" value="HypE"/>
</dbReference>
<organism evidence="4 5">
    <name type="scientific">Candidatus Syntrophonatronum acetioxidans</name>
    <dbReference type="NCBI Taxonomy" id="1795816"/>
    <lineage>
        <taxon>Bacteria</taxon>
        <taxon>Bacillati</taxon>
        <taxon>Bacillota</taxon>
        <taxon>Clostridia</taxon>
        <taxon>Eubacteriales</taxon>
        <taxon>Syntrophomonadaceae</taxon>
        <taxon>Candidatus Syntrophonatronum</taxon>
    </lineage>
</organism>
<dbReference type="NCBIfam" id="TIGR02124">
    <property type="entry name" value="hypE"/>
    <property type="match status" value="1"/>
</dbReference>
<dbReference type="InterPro" id="IPR036676">
    <property type="entry name" value="PurM-like_C_sf"/>
</dbReference>
<evidence type="ECO:0000259" key="3">
    <source>
        <dbReference type="Pfam" id="PF02769"/>
    </source>
</evidence>
<dbReference type="Gene3D" id="3.30.1330.10">
    <property type="entry name" value="PurM-like, N-terminal domain"/>
    <property type="match status" value="1"/>
</dbReference>
<sequence>MSLQVKLYLPGVSCLERNAGPIILLEPVWFLQKEPVGHTTSTITRNKGESIVSDIIVLAHGDGGALTHKLVQEIFLDCFKSEHLNNLTDAATLSFWGDGEVVVSTDSFVVSPMFFPGGDIGKLSVCGTVNDIAVSGGIPQYLTAAFILEEGLLLSQLKRVVKSMVEAAREAGVEIIAGDTKVVEKGHGDKIFINTTGIGYKLKGKLPGYHKISPGDKIIINGTVGDHGLTIMNLRQDLGIEGNLTSDCASLNRLIKKVLHRFDGIRIMRDPTRGGLATTLKELAKFTNCNFIIYEDRVPVKEEVGSTAEMLGLDPLYLANEGKFISIIEKDQAEEFVEVLRKNPLGKKAEIIGEVKEGEGKVLLKTFFGGTKSLNYMTGAPLPRIC</sequence>
<evidence type="ECO:0000313" key="5">
    <source>
        <dbReference type="Proteomes" id="UP000285138"/>
    </source>
</evidence>
<comment type="similarity">
    <text evidence="1">Belongs to the HypE family.</text>
</comment>
<reference evidence="4 5" key="1">
    <citation type="submission" date="2018-08" db="EMBL/GenBank/DDBJ databases">
        <title>The metabolism and importance of syntrophic acetate oxidation coupled to methane or sulfide production in haloalkaline environments.</title>
        <authorList>
            <person name="Timmers P.H.A."/>
            <person name="Vavourakis C.D."/>
            <person name="Sorokin D.Y."/>
            <person name="Sinninghe Damste J.S."/>
            <person name="Muyzer G."/>
            <person name="Stams A.J.M."/>
            <person name="Plugge C.M."/>
        </authorList>
    </citation>
    <scope>NUCLEOTIDE SEQUENCE [LARGE SCALE GENOMIC DNA]</scope>
    <source>
        <strain evidence="4">MSAO_Bac1</strain>
    </source>
</reference>
<feature type="domain" description="PurM-like C-terminal" evidence="3">
    <location>
        <begin position="214"/>
        <end position="361"/>
    </location>
</feature>
<dbReference type="PANTHER" id="PTHR30303">
    <property type="entry name" value="HYDROGENASE ISOENZYMES FORMATION PROTEIN HYPE"/>
    <property type="match status" value="1"/>
</dbReference>
<dbReference type="InterPro" id="IPR016188">
    <property type="entry name" value="PurM-like_N"/>
</dbReference>
<dbReference type="CDD" id="cd02197">
    <property type="entry name" value="HypE"/>
    <property type="match status" value="1"/>
</dbReference>
<dbReference type="GO" id="GO:0051604">
    <property type="term" value="P:protein maturation"/>
    <property type="evidence" value="ECO:0007669"/>
    <property type="project" value="TreeGrafter"/>
</dbReference>
<dbReference type="Pfam" id="PF02769">
    <property type="entry name" value="AIRS_C"/>
    <property type="match status" value="1"/>
</dbReference>
<feature type="domain" description="PurM-like N-terminal" evidence="2">
    <location>
        <begin position="89"/>
        <end position="199"/>
    </location>
</feature>
<evidence type="ECO:0000259" key="2">
    <source>
        <dbReference type="Pfam" id="PF00586"/>
    </source>
</evidence>
<dbReference type="InterPro" id="IPR010918">
    <property type="entry name" value="PurM-like_C_dom"/>
</dbReference>
<accession>A0A424YIH4</accession>
<dbReference type="PANTHER" id="PTHR30303:SF0">
    <property type="entry name" value="CARBAMOYL DEHYDRATASE HYPE"/>
    <property type="match status" value="1"/>
</dbReference>
<dbReference type="SUPFAM" id="SSF56042">
    <property type="entry name" value="PurM C-terminal domain-like"/>
    <property type="match status" value="1"/>
</dbReference>
<proteinExistence type="inferred from homology"/>
<protein>
    <submittedName>
        <fullName evidence="4">Hydrogenase expression/formation protein HypE</fullName>
    </submittedName>
</protein>
<dbReference type="PIRSF" id="PIRSF005644">
    <property type="entry name" value="Hdrgns_mtr_HypE"/>
    <property type="match status" value="1"/>
</dbReference>
<evidence type="ECO:0000256" key="1">
    <source>
        <dbReference type="ARBA" id="ARBA00006243"/>
    </source>
</evidence>